<evidence type="ECO:0000313" key="4">
    <source>
        <dbReference type="Proteomes" id="UP000022272"/>
    </source>
</evidence>
<dbReference type="AlphaFoldDB" id="A0A015ZC92"/>
<name>A0A015ZC92_BACFG</name>
<sequence>MSVAIVSLYAFVKLISRYERHYLSEYGLSLIHDFYLLQYYLQKYKIKSRKNFIRVMH</sequence>
<evidence type="ECO:0000313" key="1">
    <source>
        <dbReference type="EMBL" id="EXZ41752.1"/>
    </source>
</evidence>
<evidence type="ECO:0000313" key="2">
    <source>
        <dbReference type="EMBL" id="EXZ41962.1"/>
    </source>
</evidence>
<dbReference type="EMBL" id="JGDM01000143">
    <property type="protein sequence ID" value="EXZ42036.1"/>
    <property type="molecule type" value="Genomic_DNA"/>
</dbReference>
<protein>
    <submittedName>
        <fullName evidence="2">Uncharacterized protein</fullName>
    </submittedName>
</protein>
<gene>
    <name evidence="3" type="ORF">M076_4835</name>
    <name evidence="2" type="ORF">M076_4914</name>
    <name evidence="1" type="ORF">M076_5081</name>
</gene>
<dbReference type="EMBL" id="JGDM01000183">
    <property type="protein sequence ID" value="EXZ41752.1"/>
    <property type="molecule type" value="Genomic_DNA"/>
</dbReference>
<dbReference type="Proteomes" id="UP000022272">
    <property type="component" value="Unassembled WGS sequence"/>
</dbReference>
<accession>A0A015ZC92</accession>
<evidence type="ECO:0000313" key="3">
    <source>
        <dbReference type="EMBL" id="EXZ42036.1"/>
    </source>
</evidence>
<comment type="caution">
    <text evidence="2">The sequence shown here is derived from an EMBL/GenBank/DDBJ whole genome shotgun (WGS) entry which is preliminary data.</text>
</comment>
<dbReference type="EMBL" id="JGDM01000159">
    <property type="protein sequence ID" value="EXZ41962.1"/>
    <property type="molecule type" value="Genomic_DNA"/>
</dbReference>
<organism evidence="2 4">
    <name type="scientific">Bacteroides fragilis str. 2-F-2 #4</name>
    <dbReference type="NCBI Taxonomy" id="1339280"/>
    <lineage>
        <taxon>Bacteria</taxon>
        <taxon>Pseudomonadati</taxon>
        <taxon>Bacteroidota</taxon>
        <taxon>Bacteroidia</taxon>
        <taxon>Bacteroidales</taxon>
        <taxon>Bacteroidaceae</taxon>
        <taxon>Bacteroides</taxon>
    </lineage>
</organism>
<dbReference type="PATRIC" id="fig|1339280.3.peg.4607"/>
<proteinExistence type="predicted"/>
<reference evidence="2 4" key="1">
    <citation type="submission" date="2014-02" db="EMBL/GenBank/DDBJ databases">
        <authorList>
            <person name="Sears C."/>
            <person name="Carroll K."/>
            <person name="Sack B.R."/>
            <person name="Qadri F."/>
            <person name="Myers L.L."/>
            <person name="Chung G.-T."/>
            <person name="Escheverria P."/>
            <person name="Fraser C.M."/>
            <person name="Sadzewicz L."/>
            <person name="Shefchek K.A."/>
            <person name="Tallon L."/>
            <person name="Das S.P."/>
            <person name="Daugherty S."/>
            <person name="Mongodin E.F."/>
        </authorList>
    </citation>
    <scope>NUCLEOTIDE SEQUENCE [LARGE SCALE GENOMIC DNA]</scope>
    <source>
        <strain evidence="2 4">2-F-2 #4</strain>
    </source>
</reference>